<evidence type="ECO:0000313" key="2">
    <source>
        <dbReference type="EMBL" id="KAA6382104.1"/>
    </source>
</evidence>
<reference evidence="2 3" key="1">
    <citation type="submission" date="2019-03" db="EMBL/GenBank/DDBJ databases">
        <title>Single cell metagenomics reveals metabolic interactions within the superorganism composed of flagellate Streblomastix strix and complex community of Bacteroidetes bacteria on its surface.</title>
        <authorList>
            <person name="Treitli S.C."/>
            <person name="Kolisko M."/>
            <person name="Husnik F."/>
            <person name="Keeling P."/>
            <person name="Hampl V."/>
        </authorList>
    </citation>
    <scope>NUCLEOTIDE SEQUENCE [LARGE SCALE GENOMIC DNA]</scope>
    <source>
        <strain evidence="2">ST1C</strain>
    </source>
</reference>
<dbReference type="OrthoDB" id="7537227at2759"/>
<evidence type="ECO:0000256" key="1">
    <source>
        <dbReference type="SAM" id="Coils"/>
    </source>
</evidence>
<organism evidence="2 3">
    <name type="scientific">Streblomastix strix</name>
    <dbReference type="NCBI Taxonomy" id="222440"/>
    <lineage>
        <taxon>Eukaryota</taxon>
        <taxon>Metamonada</taxon>
        <taxon>Preaxostyla</taxon>
        <taxon>Oxymonadida</taxon>
        <taxon>Streblomastigidae</taxon>
        <taxon>Streblomastix</taxon>
    </lineage>
</organism>
<feature type="non-terminal residue" evidence="2">
    <location>
        <position position="313"/>
    </location>
</feature>
<dbReference type="Gene3D" id="1.25.10.10">
    <property type="entry name" value="Leucine-rich Repeat Variant"/>
    <property type="match status" value="1"/>
</dbReference>
<proteinExistence type="predicted"/>
<dbReference type="InterPro" id="IPR011989">
    <property type="entry name" value="ARM-like"/>
</dbReference>
<dbReference type="AlphaFoldDB" id="A0A5J4VI12"/>
<protein>
    <submittedName>
        <fullName evidence="2">Uncharacterized protein</fullName>
    </submittedName>
</protein>
<dbReference type="InterPro" id="IPR016024">
    <property type="entry name" value="ARM-type_fold"/>
</dbReference>
<comment type="caution">
    <text evidence="2">The sequence shown here is derived from an EMBL/GenBank/DDBJ whole genome shotgun (WGS) entry which is preliminary data.</text>
</comment>
<evidence type="ECO:0000313" key="3">
    <source>
        <dbReference type="Proteomes" id="UP000324800"/>
    </source>
</evidence>
<dbReference type="SUPFAM" id="SSF48371">
    <property type="entry name" value="ARM repeat"/>
    <property type="match status" value="1"/>
</dbReference>
<gene>
    <name evidence="2" type="ORF">EZS28_022369</name>
</gene>
<dbReference type="Proteomes" id="UP000324800">
    <property type="component" value="Unassembled WGS sequence"/>
</dbReference>
<dbReference type="EMBL" id="SNRW01006962">
    <property type="protein sequence ID" value="KAA6382104.1"/>
    <property type="molecule type" value="Genomic_DNA"/>
</dbReference>
<name>A0A5J4VI12_9EUKA</name>
<sequence>MNSQNEYSNIVDLKAEQNILEESNQQTETLRIPSSNDLHYERPNLAEIPLLVNELLSDDPQMRACITERLVSIAFQDEDCENSSNDLCLSPLIAMLKSTDEVKSQMGFDGLSIIVRKSDKFRQTLIRNGFLEIARLELTDECRPEHVHSNILGIIIDLITNGCNVFEMSGLLPIMCKLGSDKDEKKKKISMKAKIIETLLTCQGVISPCSIDEMQELKKQNDQKTKKIEELKRSKEEIIKFNEQKTKENEELKKQIEQLKTGKEELKMNKEQEKQILITEIMKSQIPIQALDKIREDLMIPIIGTEEEKNKII</sequence>
<keyword evidence="1" id="KW-0175">Coiled coil</keyword>
<accession>A0A5J4VI12</accession>
<feature type="coiled-coil region" evidence="1">
    <location>
        <begin position="214"/>
        <end position="276"/>
    </location>
</feature>